<dbReference type="InterPro" id="IPR002173">
    <property type="entry name" value="Carboh/pur_kinase_PfkB_CS"/>
</dbReference>
<dbReference type="EMBL" id="MKQR01000005">
    <property type="protein sequence ID" value="OLR94924.1"/>
    <property type="molecule type" value="Genomic_DNA"/>
</dbReference>
<dbReference type="RefSeq" id="WP_075973154.1">
    <property type="nucleotide sequence ID" value="NZ_MKQR01000005.1"/>
</dbReference>
<protein>
    <submittedName>
        <fullName evidence="6">Ribokinase</fullName>
    </submittedName>
</protein>
<comment type="caution">
    <text evidence="6">The sequence shown here is derived from an EMBL/GenBank/DDBJ whole genome shotgun (WGS) entry which is preliminary data.</text>
</comment>
<organism evidence="6 7">
    <name type="scientific">Actinokineospora bangkokensis</name>
    <dbReference type="NCBI Taxonomy" id="1193682"/>
    <lineage>
        <taxon>Bacteria</taxon>
        <taxon>Bacillati</taxon>
        <taxon>Actinomycetota</taxon>
        <taxon>Actinomycetes</taxon>
        <taxon>Pseudonocardiales</taxon>
        <taxon>Pseudonocardiaceae</taxon>
        <taxon>Actinokineospora</taxon>
    </lineage>
</organism>
<dbReference type="PROSITE" id="PS00583">
    <property type="entry name" value="PFKB_KINASES_1"/>
    <property type="match status" value="1"/>
</dbReference>
<dbReference type="InterPro" id="IPR011611">
    <property type="entry name" value="PfkB_dom"/>
</dbReference>
<keyword evidence="2 4" id="KW-0808">Transferase</keyword>
<dbReference type="PROSITE" id="PS00584">
    <property type="entry name" value="PFKB_KINASES_2"/>
    <property type="match status" value="1"/>
</dbReference>
<reference evidence="6 7" key="1">
    <citation type="submission" date="2016-10" db="EMBL/GenBank/DDBJ databases">
        <title>The Draft Genome Sequence of Actinokineospora bangkokensis 44EHWT reveals the biosynthetic pathway of antifungal compounds Thailandins with unusual extender unit butylmalonyl-CoA.</title>
        <authorList>
            <person name="Greule A."/>
            <person name="Intra B."/>
            <person name="Flemming S."/>
            <person name="Rommel M.G."/>
            <person name="Panbangred W."/>
            <person name="Bechthold A."/>
        </authorList>
    </citation>
    <scope>NUCLEOTIDE SEQUENCE [LARGE SCALE GENOMIC DNA]</scope>
    <source>
        <strain evidence="6 7">44EHW</strain>
    </source>
</reference>
<gene>
    <name evidence="6" type="ORF">BJP25_08070</name>
</gene>
<feature type="domain" description="Carbohydrate kinase PfkB" evidence="5">
    <location>
        <begin position="7"/>
        <end position="290"/>
    </location>
</feature>
<dbReference type="PRINTS" id="PR00990">
    <property type="entry name" value="RIBOKINASE"/>
</dbReference>
<evidence type="ECO:0000256" key="4">
    <source>
        <dbReference type="RuleBase" id="RU003704"/>
    </source>
</evidence>
<proteinExistence type="inferred from homology"/>
<dbReference type="AlphaFoldDB" id="A0A1Q9LSF5"/>
<dbReference type="InterPro" id="IPR029056">
    <property type="entry name" value="Ribokinase-like"/>
</dbReference>
<dbReference type="Gene3D" id="3.40.1190.20">
    <property type="match status" value="1"/>
</dbReference>
<dbReference type="PANTHER" id="PTHR10584:SF167">
    <property type="entry name" value="PFKB DOMAIN PROTEIN"/>
    <property type="match status" value="1"/>
</dbReference>
<evidence type="ECO:0000256" key="1">
    <source>
        <dbReference type="ARBA" id="ARBA00010688"/>
    </source>
</evidence>
<sequence>MAEVPAVVVVGDAALDVIARHRDPIAHGGDSRARVRIALGGAGANTAAWLAHTGARVSLVARVGADTAAQQVRAELEAAGVRCAFTTDPEAATGCVVVLVDDTGQRSMLPDRGANARLRGSDTSPEVLRGAQHLHLSGYVLLDESSRQGGLDALANARAAGLTTSVDPQSAALIEDPAAFLDWVRGIDLLLPNNDELHALTGSRDPASATGLLSAVGAVAVTDGPRGAAFISPTEFVAVPAAESPCVDTTGAGDAFDAGFLVSWLAGDGPEAALRSGVRAGTAAVAEVGALPILRSTT</sequence>
<keyword evidence="7" id="KW-1185">Reference proteome</keyword>
<evidence type="ECO:0000313" key="7">
    <source>
        <dbReference type="Proteomes" id="UP000186040"/>
    </source>
</evidence>
<accession>A0A1Q9LSF5</accession>
<dbReference type="OrthoDB" id="9808601at2"/>
<dbReference type="PANTHER" id="PTHR10584">
    <property type="entry name" value="SUGAR KINASE"/>
    <property type="match status" value="1"/>
</dbReference>
<dbReference type="Proteomes" id="UP000186040">
    <property type="component" value="Unassembled WGS sequence"/>
</dbReference>
<dbReference type="Pfam" id="PF00294">
    <property type="entry name" value="PfkB"/>
    <property type="match status" value="1"/>
</dbReference>
<dbReference type="GO" id="GO:0016301">
    <property type="term" value="F:kinase activity"/>
    <property type="evidence" value="ECO:0007669"/>
    <property type="project" value="UniProtKB-KW"/>
</dbReference>
<evidence type="ECO:0000256" key="2">
    <source>
        <dbReference type="ARBA" id="ARBA00022679"/>
    </source>
</evidence>
<dbReference type="CDD" id="cd01166">
    <property type="entry name" value="KdgK"/>
    <property type="match status" value="1"/>
</dbReference>
<keyword evidence="3 4" id="KW-0418">Kinase</keyword>
<dbReference type="GO" id="GO:0006796">
    <property type="term" value="P:phosphate-containing compound metabolic process"/>
    <property type="evidence" value="ECO:0007669"/>
    <property type="project" value="UniProtKB-ARBA"/>
</dbReference>
<evidence type="ECO:0000259" key="5">
    <source>
        <dbReference type="Pfam" id="PF00294"/>
    </source>
</evidence>
<evidence type="ECO:0000256" key="3">
    <source>
        <dbReference type="ARBA" id="ARBA00022777"/>
    </source>
</evidence>
<dbReference type="SUPFAM" id="SSF53613">
    <property type="entry name" value="Ribokinase-like"/>
    <property type="match status" value="1"/>
</dbReference>
<dbReference type="InterPro" id="IPR002139">
    <property type="entry name" value="Ribo/fructo_kinase"/>
</dbReference>
<name>A0A1Q9LSF5_9PSEU</name>
<comment type="similarity">
    <text evidence="1 4">Belongs to the carbohydrate kinase PfkB family.</text>
</comment>
<evidence type="ECO:0000313" key="6">
    <source>
        <dbReference type="EMBL" id="OLR94924.1"/>
    </source>
</evidence>
<dbReference type="STRING" id="1193682.BJP25_08070"/>